<protein>
    <recommendedName>
        <fullName evidence="3">Bacteriocin</fullName>
    </recommendedName>
</protein>
<proteinExistence type="predicted"/>
<evidence type="ECO:0000313" key="1">
    <source>
        <dbReference type="EMBL" id="GAA5095757.1"/>
    </source>
</evidence>
<evidence type="ECO:0008006" key="3">
    <source>
        <dbReference type="Google" id="ProtNLM"/>
    </source>
</evidence>
<sequence>MKKQKILKPSEMSKLFGGKTIKTQGKTVTNSTTGCQTTITDSYEDNNGNGHLDCGETHSETVTIVCPN</sequence>
<accession>A0ABP9MFA3</accession>
<gene>
    <name evidence="1" type="ORF">GCM10023210_28900</name>
</gene>
<dbReference type="Proteomes" id="UP001500353">
    <property type="component" value="Unassembled WGS sequence"/>
</dbReference>
<name>A0ABP9MFA3_9FLAO</name>
<dbReference type="EMBL" id="BAABHX010000004">
    <property type="protein sequence ID" value="GAA5095757.1"/>
    <property type="molecule type" value="Genomic_DNA"/>
</dbReference>
<keyword evidence="2" id="KW-1185">Reference proteome</keyword>
<comment type="caution">
    <text evidence="1">The sequence shown here is derived from an EMBL/GenBank/DDBJ whole genome shotgun (WGS) entry which is preliminary data.</text>
</comment>
<evidence type="ECO:0000313" key="2">
    <source>
        <dbReference type="Proteomes" id="UP001500353"/>
    </source>
</evidence>
<reference evidence="2" key="1">
    <citation type="journal article" date="2019" name="Int. J. Syst. Evol. Microbiol.">
        <title>The Global Catalogue of Microorganisms (GCM) 10K type strain sequencing project: providing services to taxonomists for standard genome sequencing and annotation.</title>
        <authorList>
            <consortium name="The Broad Institute Genomics Platform"/>
            <consortium name="The Broad Institute Genome Sequencing Center for Infectious Disease"/>
            <person name="Wu L."/>
            <person name="Ma J."/>
        </authorList>
    </citation>
    <scope>NUCLEOTIDE SEQUENCE [LARGE SCALE GENOMIC DNA]</scope>
    <source>
        <strain evidence="2">JCM 18019</strain>
    </source>
</reference>
<organism evidence="1 2">
    <name type="scientific">Chryseobacterium ginsengisoli</name>
    <dbReference type="NCBI Taxonomy" id="363853"/>
    <lineage>
        <taxon>Bacteria</taxon>
        <taxon>Pseudomonadati</taxon>
        <taxon>Bacteroidota</taxon>
        <taxon>Flavobacteriia</taxon>
        <taxon>Flavobacteriales</taxon>
        <taxon>Weeksellaceae</taxon>
        <taxon>Chryseobacterium group</taxon>
        <taxon>Chryseobacterium</taxon>
    </lineage>
</organism>